<dbReference type="InterPro" id="IPR006145">
    <property type="entry name" value="PsdUridine_synth_RsuA/RluA"/>
</dbReference>
<evidence type="ECO:0000256" key="1">
    <source>
        <dbReference type="ARBA" id="ARBA00010876"/>
    </source>
</evidence>
<name>A0A5S9IHW1_UABAM</name>
<dbReference type="Gene3D" id="3.30.2350.10">
    <property type="entry name" value="Pseudouridine synthase"/>
    <property type="match status" value="1"/>
</dbReference>
<evidence type="ECO:0000256" key="2">
    <source>
        <dbReference type="ARBA" id="ARBA00023235"/>
    </source>
</evidence>
<sequence length="352" mass="39922">MERPLVPNYEKLDRFDFVVPAGATNCRLDQYLVNCFSQYTRSFITKLIKNGDITVNGNTVKPSSKIKVGHRIFISLPQLEPLELKPEAIPLDILYEDEYMAAVNKQPDLVVHPVKGQNGGTLVNGLLHHFANLSEINGYIRPGIVHRLDRFTSGVILIAKTNYAHAFLAKQFENREIQKEYIAITEKPIECKKGNISLPIGTDPRCREKMCVNHGGRPSETNYEVLCNYAQFSFVHVFPKTGRTHQIRVHLKSLGNPIVADDLYGANPNLTVDDILKSFTGENVKYEKQLAEENLCGTLIDRQALHAWKIKFIHPQTKKEMLIHAPLPLDFQKVLKALNILWPNTVVDKFLS</sequence>
<evidence type="ECO:0000259" key="6">
    <source>
        <dbReference type="SMART" id="SM00363"/>
    </source>
</evidence>
<dbReference type="EMBL" id="AP019860">
    <property type="protein sequence ID" value="BBM81776.1"/>
    <property type="molecule type" value="Genomic_DNA"/>
</dbReference>
<dbReference type="SUPFAM" id="SSF55120">
    <property type="entry name" value="Pseudouridine synthase"/>
    <property type="match status" value="1"/>
</dbReference>
<proteinExistence type="inferred from homology"/>
<dbReference type="InterPro" id="IPR006224">
    <property type="entry name" value="PsdUridine_synth_RluA-like_CS"/>
</dbReference>
<feature type="active site" evidence="3">
    <location>
        <position position="149"/>
    </location>
</feature>
<dbReference type="InterPro" id="IPR006225">
    <property type="entry name" value="PsdUridine_synth_RluC/D"/>
</dbReference>
<reference evidence="7 8" key="1">
    <citation type="submission" date="2019-08" db="EMBL/GenBank/DDBJ databases">
        <title>Complete genome sequence of Candidatus Uab amorphum.</title>
        <authorList>
            <person name="Shiratori T."/>
            <person name="Suzuki S."/>
            <person name="Kakizawa Y."/>
            <person name="Ishida K."/>
        </authorList>
    </citation>
    <scope>NUCLEOTIDE SEQUENCE [LARGE SCALE GENOMIC DNA]</scope>
    <source>
        <strain evidence="7 8">SRT547</strain>
    </source>
</reference>
<dbReference type="CDD" id="cd02869">
    <property type="entry name" value="PseudoU_synth_RluA_like"/>
    <property type="match status" value="1"/>
</dbReference>
<dbReference type="OrthoDB" id="9784108at2"/>
<dbReference type="CDD" id="cd00165">
    <property type="entry name" value="S4"/>
    <property type="match status" value="1"/>
</dbReference>
<protein>
    <recommendedName>
        <fullName evidence="5">Pseudouridine synthase</fullName>
        <ecNumber evidence="5">5.4.99.-</ecNumber>
    </recommendedName>
</protein>
<dbReference type="GO" id="GO:0003723">
    <property type="term" value="F:RNA binding"/>
    <property type="evidence" value="ECO:0007669"/>
    <property type="project" value="UniProtKB-KW"/>
</dbReference>
<dbReference type="GO" id="GO:0120159">
    <property type="term" value="F:rRNA pseudouridine synthase activity"/>
    <property type="evidence" value="ECO:0007669"/>
    <property type="project" value="UniProtKB-ARBA"/>
</dbReference>
<dbReference type="Proteomes" id="UP000326354">
    <property type="component" value="Chromosome"/>
</dbReference>
<dbReference type="Gene3D" id="3.10.290.10">
    <property type="entry name" value="RNA-binding S4 domain"/>
    <property type="match status" value="1"/>
</dbReference>
<dbReference type="PROSITE" id="PS01129">
    <property type="entry name" value="PSI_RLU"/>
    <property type="match status" value="1"/>
</dbReference>
<keyword evidence="8" id="KW-1185">Reference proteome</keyword>
<dbReference type="InterPro" id="IPR002942">
    <property type="entry name" value="S4_RNA-bd"/>
</dbReference>
<gene>
    <name evidence="7" type="ORF">UABAM_00115</name>
</gene>
<dbReference type="AlphaFoldDB" id="A0A5S9IHW1"/>
<organism evidence="7 8">
    <name type="scientific">Uabimicrobium amorphum</name>
    <dbReference type="NCBI Taxonomy" id="2596890"/>
    <lineage>
        <taxon>Bacteria</taxon>
        <taxon>Pseudomonadati</taxon>
        <taxon>Planctomycetota</taxon>
        <taxon>Candidatus Uabimicrobiia</taxon>
        <taxon>Candidatus Uabimicrobiales</taxon>
        <taxon>Candidatus Uabimicrobiaceae</taxon>
        <taxon>Candidatus Uabimicrobium</taxon>
    </lineage>
</organism>
<evidence type="ECO:0000256" key="5">
    <source>
        <dbReference type="RuleBase" id="RU362028"/>
    </source>
</evidence>
<dbReference type="InterPro" id="IPR050188">
    <property type="entry name" value="RluA_PseudoU_synthase"/>
</dbReference>
<feature type="domain" description="RNA-binding S4" evidence="6">
    <location>
        <begin position="26"/>
        <end position="90"/>
    </location>
</feature>
<dbReference type="Pfam" id="PF01479">
    <property type="entry name" value="S4"/>
    <property type="match status" value="1"/>
</dbReference>
<dbReference type="RefSeq" id="WP_151966042.1">
    <property type="nucleotide sequence ID" value="NZ_AP019860.1"/>
</dbReference>
<dbReference type="InterPro" id="IPR036986">
    <property type="entry name" value="S4_RNA-bd_sf"/>
</dbReference>
<dbReference type="EC" id="5.4.99.-" evidence="5"/>
<dbReference type="KEGG" id="uam:UABAM_00115"/>
<evidence type="ECO:0000256" key="4">
    <source>
        <dbReference type="PROSITE-ProRule" id="PRU00182"/>
    </source>
</evidence>
<dbReference type="GO" id="GO:0000455">
    <property type="term" value="P:enzyme-directed rRNA pseudouridine synthesis"/>
    <property type="evidence" value="ECO:0007669"/>
    <property type="project" value="TreeGrafter"/>
</dbReference>
<keyword evidence="4" id="KW-0694">RNA-binding</keyword>
<keyword evidence="2 5" id="KW-0413">Isomerase</keyword>
<dbReference type="SUPFAM" id="SSF55174">
    <property type="entry name" value="Alpha-L RNA-binding motif"/>
    <property type="match status" value="1"/>
</dbReference>
<dbReference type="InterPro" id="IPR020103">
    <property type="entry name" value="PsdUridine_synth_cat_dom_sf"/>
</dbReference>
<comment type="catalytic activity">
    <reaction evidence="5">
        <text>a uridine in RNA = a pseudouridine in RNA</text>
        <dbReference type="Rhea" id="RHEA:48348"/>
        <dbReference type="Rhea" id="RHEA-COMP:12068"/>
        <dbReference type="Rhea" id="RHEA-COMP:12069"/>
        <dbReference type="ChEBI" id="CHEBI:65314"/>
        <dbReference type="ChEBI" id="CHEBI:65315"/>
    </reaction>
</comment>
<dbReference type="Pfam" id="PF00849">
    <property type="entry name" value="PseudoU_synth_2"/>
    <property type="match status" value="1"/>
</dbReference>
<evidence type="ECO:0000313" key="8">
    <source>
        <dbReference type="Proteomes" id="UP000326354"/>
    </source>
</evidence>
<dbReference type="PANTHER" id="PTHR21600">
    <property type="entry name" value="MITOCHONDRIAL RNA PSEUDOURIDINE SYNTHASE"/>
    <property type="match status" value="1"/>
</dbReference>
<dbReference type="PANTHER" id="PTHR21600:SF44">
    <property type="entry name" value="RIBOSOMAL LARGE SUBUNIT PSEUDOURIDINE SYNTHASE D"/>
    <property type="match status" value="1"/>
</dbReference>
<evidence type="ECO:0000313" key="7">
    <source>
        <dbReference type="EMBL" id="BBM81776.1"/>
    </source>
</evidence>
<comment type="similarity">
    <text evidence="1 5">Belongs to the pseudouridine synthase RluA family.</text>
</comment>
<dbReference type="NCBIfam" id="TIGR00005">
    <property type="entry name" value="rluA_subfam"/>
    <property type="match status" value="1"/>
</dbReference>
<evidence type="ECO:0000256" key="3">
    <source>
        <dbReference type="PIRSR" id="PIRSR606225-1"/>
    </source>
</evidence>
<dbReference type="PROSITE" id="PS50889">
    <property type="entry name" value="S4"/>
    <property type="match status" value="1"/>
</dbReference>
<dbReference type="SMART" id="SM00363">
    <property type="entry name" value="S4"/>
    <property type="match status" value="1"/>
</dbReference>
<comment type="function">
    <text evidence="5">Responsible for synthesis of pseudouridine from uracil.</text>
</comment>
<accession>A0A5S9IHW1</accession>